<organism evidence="1 2">
    <name type="scientific">Parascaris univalens</name>
    <name type="common">Nematode worm</name>
    <dbReference type="NCBI Taxonomy" id="6257"/>
    <lineage>
        <taxon>Eukaryota</taxon>
        <taxon>Metazoa</taxon>
        <taxon>Ecdysozoa</taxon>
        <taxon>Nematoda</taxon>
        <taxon>Chromadorea</taxon>
        <taxon>Rhabditida</taxon>
        <taxon>Spirurina</taxon>
        <taxon>Ascaridomorpha</taxon>
        <taxon>Ascaridoidea</taxon>
        <taxon>Ascarididae</taxon>
        <taxon>Parascaris</taxon>
    </lineage>
</organism>
<evidence type="ECO:0000313" key="2">
    <source>
        <dbReference type="WBParaSite" id="PgR103X_g024_t01"/>
    </source>
</evidence>
<dbReference type="Proteomes" id="UP000887569">
    <property type="component" value="Unplaced"/>
</dbReference>
<sequence length="87" mass="9844">MLRDRLLVIPISSLHAFHTIEAAMDTWMAVHLICQTVGKSMGYTALLYSCDSNIGSVFISRLTAAHYEISNVLHHTLHQQQILQPHF</sequence>
<name>A0A915C9E4_PARUN</name>
<evidence type="ECO:0000313" key="1">
    <source>
        <dbReference type="Proteomes" id="UP000887569"/>
    </source>
</evidence>
<dbReference type="WBParaSite" id="PgR103X_g024_t01">
    <property type="protein sequence ID" value="PgR103X_g024_t01"/>
    <property type="gene ID" value="PgR103X_g024"/>
</dbReference>
<reference evidence="2" key="1">
    <citation type="submission" date="2022-11" db="UniProtKB">
        <authorList>
            <consortium name="WormBaseParasite"/>
        </authorList>
    </citation>
    <scope>IDENTIFICATION</scope>
</reference>
<dbReference type="AlphaFoldDB" id="A0A915C9E4"/>
<accession>A0A915C9E4</accession>
<protein>
    <submittedName>
        <fullName evidence="2">Uncharacterized protein</fullName>
    </submittedName>
</protein>
<keyword evidence="1" id="KW-1185">Reference proteome</keyword>
<proteinExistence type="predicted"/>